<reference evidence="3" key="1">
    <citation type="journal article" date="2019" name="Int. J. Syst. Evol. Microbiol.">
        <title>The Global Catalogue of Microorganisms (GCM) 10K type strain sequencing project: providing services to taxonomists for standard genome sequencing and annotation.</title>
        <authorList>
            <consortium name="The Broad Institute Genomics Platform"/>
            <consortium name="The Broad Institute Genome Sequencing Center for Infectious Disease"/>
            <person name="Wu L."/>
            <person name="Ma J."/>
        </authorList>
    </citation>
    <scope>NUCLEOTIDE SEQUENCE [LARGE SCALE GENOMIC DNA]</scope>
    <source>
        <strain evidence="3">JCM 17986</strain>
    </source>
</reference>
<name>A0ABP9H9X6_9ACTN</name>
<dbReference type="Gene3D" id="1.10.10.10">
    <property type="entry name" value="Winged helix-like DNA-binding domain superfamily/Winged helix DNA-binding domain"/>
    <property type="match status" value="1"/>
</dbReference>
<gene>
    <name evidence="2" type="ORF">GCM10023205_31530</name>
</gene>
<dbReference type="PANTHER" id="PTHR18964:SF149">
    <property type="entry name" value="BIFUNCTIONAL UDP-N-ACETYLGLUCOSAMINE 2-EPIMERASE_N-ACETYLMANNOSAMINE KINASE"/>
    <property type="match status" value="1"/>
</dbReference>
<dbReference type="SUPFAM" id="SSF46785">
    <property type="entry name" value="Winged helix' DNA-binding domain"/>
    <property type="match status" value="1"/>
</dbReference>
<dbReference type="Proteomes" id="UP001500466">
    <property type="component" value="Unassembled WGS sequence"/>
</dbReference>
<dbReference type="InterPro" id="IPR043129">
    <property type="entry name" value="ATPase_NBD"/>
</dbReference>
<dbReference type="Gene3D" id="3.30.420.40">
    <property type="match status" value="2"/>
</dbReference>
<evidence type="ECO:0000313" key="3">
    <source>
        <dbReference type="Proteomes" id="UP001500466"/>
    </source>
</evidence>
<dbReference type="PANTHER" id="PTHR18964">
    <property type="entry name" value="ROK (REPRESSOR, ORF, KINASE) FAMILY"/>
    <property type="match status" value="1"/>
</dbReference>
<dbReference type="SUPFAM" id="SSF53067">
    <property type="entry name" value="Actin-like ATPase domain"/>
    <property type="match status" value="1"/>
</dbReference>
<dbReference type="InterPro" id="IPR036390">
    <property type="entry name" value="WH_DNA-bd_sf"/>
</dbReference>
<protein>
    <submittedName>
        <fullName evidence="2">ROK family transcriptional regulator</fullName>
    </submittedName>
</protein>
<accession>A0ABP9H9X6</accession>
<sequence>MAGPPSGAAGGDTSLLRRINSAVTLRALRGGAHLTVTELMDATGLSRPTVEGVVDGLLHDGLVVEAEADADTAGRRRGRPARRFRFHAEAGHVLGLDIGMHEVRCVLADLTGTVVARHTRAVPGGLGAEERLDRARGTVNDLLRRAKIPREHLWAAGVGTPGIVDRQGVVTYSAAVPGWTGMDLGGRLTRSLPCPVFVENDANLAVIGERWQGVAVGSDDVVLILAGLSPGAGSLIDGRVHRGFGGAAGEIGALHLLGRQAPPESLLSTTGTPLVPLDEDAVADVFRLARAGDPVAREAVDRFFQRLVHDITALVLTLDPEIVVVGGWATGIDDVIEPLRTELAKFCLRLPRVELSALGTDAIALGALRVAVDHAEQRLFSVEHAGAAHA</sequence>
<dbReference type="InterPro" id="IPR000600">
    <property type="entry name" value="ROK"/>
</dbReference>
<dbReference type="Pfam" id="PF00480">
    <property type="entry name" value="ROK"/>
    <property type="match status" value="1"/>
</dbReference>
<proteinExistence type="inferred from homology"/>
<organism evidence="2 3">
    <name type="scientific">Yinghuangia aomiensis</name>
    <dbReference type="NCBI Taxonomy" id="676205"/>
    <lineage>
        <taxon>Bacteria</taxon>
        <taxon>Bacillati</taxon>
        <taxon>Actinomycetota</taxon>
        <taxon>Actinomycetes</taxon>
        <taxon>Kitasatosporales</taxon>
        <taxon>Streptomycetaceae</taxon>
        <taxon>Yinghuangia</taxon>
    </lineage>
</organism>
<evidence type="ECO:0000256" key="1">
    <source>
        <dbReference type="ARBA" id="ARBA00006479"/>
    </source>
</evidence>
<comment type="caution">
    <text evidence="2">The sequence shown here is derived from an EMBL/GenBank/DDBJ whole genome shotgun (WGS) entry which is preliminary data.</text>
</comment>
<keyword evidence="3" id="KW-1185">Reference proteome</keyword>
<dbReference type="InterPro" id="IPR036388">
    <property type="entry name" value="WH-like_DNA-bd_sf"/>
</dbReference>
<dbReference type="EMBL" id="BAABHS010000010">
    <property type="protein sequence ID" value="GAA4965003.1"/>
    <property type="molecule type" value="Genomic_DNA"/>
</dbReference>
<dbReference type="RefSeq" id="WP_345676100.1">
    <property type="nucleotide sequence ID" value="NZ_BAABHS010000010.1"/>
</dbReference>
<evidence type="ECO:0000313" key="2">
    <source>
        <dbReference type="EMBL" id="GAA4965003.1"/>
    </source>
</evidence>
<comment type="similarity">
    <text evidence="1">Belongs to the ROK (NagC/XylR) family.</text>
</comment>